<dbReference type="InterPro" id="IPR011990">
    <property type="entry name" value="TPR-like_helical_dom_sf"/>
</dbReference>
<dbReference type="GO" id="GO:0008234">
    <property type="term" value="F:cysteine-type peptidase activity"/>
    <property type="evidence" value="ECO:0007669"/>
    <property type="project" value="UniProtKB-KW"/>
</dbReference>
<keyword evidence="15" id="KW-0325">Glycoprotein</keyword>
<evidence type="ECO:0000256" key="7">
    <source>
        <dbReference type="ARBA" id="ARBA00022737"/>
    </source>
</evidence>
<feature type="region of interest" description="Disordered" evidence="17">
    <location>
        <begin position="313"/>
        <end position="448"/>
    </location>
</feature>
<feature type="compositionally biased region" description="Basic and acidic residues" evidence="17">
    <location>
        <begin position="313"/>
        <end position="338"/>
    </location>
</feature>
<feature type="compositionally biased region" description="Basic and acidic residues" evidence="17">
    <location>
        <begin position="391"/>
        <end position="422"/>
    </location>
</feature>
<keyword evidence="6" id="KW-0732">Signal</keyword>
<keyword evidence="12" id="KW-0969">Cilium</keyword>
<dbReference type="GO" id="GO:0006508">
    <property type="term" value="P:proteolysis"/>
    <property type="evidence" value="ECO:0007669"/>
    <property type="project" value="UniProtKB-KW"/>
</dbReference>
<dbReference type="SUPFAM" id="SSF48452">
    <property type="entry name" value="TPR-like"/>
    <property type="match status" value="2"/>
</dbReference>
<feature type="compositionally biased region" description="Basic and acidic residues" evidence="17">
    <location>
        <begin position="367"/>
        <end position="378"/>
    </location>
</feature>
<keyword evidence="10" id="KW-0802">TPR repeat</keyword>
<organism evidence="18">
    <name type="scientific">Dendroctonus ponderosae</name>
    <name type="common">Mountain pine beetle</name>
    <dbReference type="NCBI Taxonomy" id="77166"/>
    <lineage>
        <taxon>Eukaryota</taxon>
        <taxon>Metazoa</taxon>
        <taxon>Ecdysozoa</taxon>
        <taxon>Arthropoda</taxon>
        <taxon>Hexapoda</taxon>
        <taxon>Insecta</taxon>
        <taxon>Pterygota</taxon>
        <taxon>Neoptera</taxon>
        <taxon>Endopterygota</taxon>
        <taxon>Coleoptera</taxon>
        <taxon>Polyphaga</taxon>
        <taxon>Cucujiformia</taxon>
        <taxon>Curculionidae</taxon>
        <taxon>Scolytinae</taxon>
        <taxon>Dendroctonus</taxon>
    </lineage>
</organism>
<dbReference type="OrthoDB" id="10249577at2759"/>
<reference evidence="18" key="1">
    <citation type="journal article" date="2013" name="Genome Biol.">
        <title>Draft genome of the mountain pine beetle, Dendroctonus ponderosae Hopkins, a major forest pest.</title>
        <authorList>
            <person name="Keeling C.I."/>
            <person name="Yuen M.M."/>
            <person name="Liao N.Y."/>
            <person name="Docking T.R."/>
            <person name="Chan S.K."/>
            <person name="Taylor G.A."/>
            <person name="Palmquist D.L."/>
            <person name="Jackman S.D."/>
            <person name="Nguyen A."/>
            <person name="Li M."/>
            <person name="Henderson H."/>
            <person name="Janes J.K."/>
            <person name="Zhao Y."/>
            <person name="Pandoh P."/>
            <person name="Moore R."/>
            <person name="Sperling F.A."/>
            <person name="Huber D.P."/>
            <person name="Birol I."/>
            <person name="Jones S.J."/>
            <person name="Bohlmann J."/>
        </authorList>
    </citation>
    <scope>NUCLEOTIDE SEQUENCE</scope>
</reference>
<dbReference type="GO" id="GO:0042073">
    <property type="term" value="P:intraciliary transport"/>
    <property type="evidence" value="ECO:0007669"/>
    <property type="project" value="TreeGrafter"/>
</dbReference>
<evidence type="ECO:0000256" key="1">
    <source>
        <dbReference type="ARBA" id="ARBA00004138"/>
    </source>
</evidence>
<keyword evidence="5" id="KW-0645">Protease</keyword>
<dbReference type="SMART" id="SM00848">
    <property type="entry name" value="Inhibitor_I29"/>
    <property type="match status" value="1"/>
</dbReference>
<evidence type="ECO:0000256" key="12">
    <source>
        <dbReference type="ARBA" id="ARBA00023069"/>
    </source>
</evidence>
<accession>N6TLP6</accession>
<evidence type="ECO:0000256" key="16">
    <source>
        <dbReference type="ARBA" id="ARBA00023273"/>
    </source>
</evidence>
<proteinExistence type="inferred from homology"/>
<dbReference type="FunFam" id="3.90.70.10:FF:000130">
    <property type="entry name" value="Cysteine proteinase 1"/>
    <property type="match status" value="1"/>
</dbReference>
<dbReference type="Gene3D" id="1.25.40.10">
    <property type="entry name" value="Tetratricopeptide repeat domain"/>
    <property type="match status" value="2"/>
</dbReference>
<dbReference type="SMART" id="SM00043">
    <property type="entry name" value="CY"/>
    <property type="match status" value="3"/>
</dbReference>
<evidence type="ECO:0000256" key="17">
    <source>
        <dbReference type="SAM" id="MobiDB-lite"/>
    </source>
</evidence>
<dbReference type="GO" id="GO:0005879">
    <property type="term" value="C:axonemal microtubule"/>
    <property type="evidence" value="ECO:0007669"/>
    <property type="project" value="TreeGrafter"/>
</dbReference>
<sequence>MENTMEEADESIVSTREAIGDQKLDLSNEALNPRQESADFVAVRTNDNLCGGCPYDLHTDAEGVDELVDNALKHIESERSQRYRITKIRRLQQQVVAGIKYILLADVAQTTCSKDADVSALCALDESIDPIVCKVSFIEQPWISKNKHIIENNCTLSQEFECFNHSSNRKNDESNEIIPHKDLDISKPDVVQKPTAGHNFDAIAQTGNMEALIDPEHLADIESQILLDVGIKENRPKSYATPQDQTVYSKDLQSLKVEPLRTLYESLPIDEEQEQDAYATIPQIDFLSPTKAIESIPNPNWYWLEKTDHQFKRNAKDDSSSEESNESKSDSSEEKKQPTESSTLKQLDEGVTVKTRRNVDDTSESLSHSKDSSEESNRPKRTTTDSSESDSDSKDSSEEAARKAEATEAKDRVQRDANRDSTGESASSSTESKEKIGPTRQRRSIGQLEKILPEEKIIVRGLADFAATSMDYIDDDHHKRVILQILGAKKLKLDGIYYQIILRLGISQCNENEHNDNCKDKLFTNLTKICKVQVHVDDDYSNPKVVKSQCQNIKKDENDRNRTNYSRYRRQIVGAPADVPADDPEVKAIIKKTLDKLDAASDHPNKRKTTEIVSVTSQVVAGIRYVVTAKIGLTSCKKTENKLGDTCDLLNGTVPETCTIDFTEQPWVKKTYFVVTCNDKVYNFGNHDRVRRNCPGCPSDLDPSEIDHYLTKGLSHLDSSSTSNNRYISEKILRSTKQLVAGWFVTIKAQITESNCPKSNTEAKDCTKLQGSKSKVCSFRIWEQPWINFTQIGVTCDNEDTQVFRSRRAISDEHFESPAERVHGKSTHADALKNGFLQFMNKYNKQYKHRIEFNFRLKVFRDNLNRIDLLNKYERGTARYGITQFADLTEAEFSKLHGYRPELRNENELPFARANIPDIELPTDFDWRTKGAVTEVKNQGLCGSCWAFSVTGNIEGQYALKHGALLEFSEQELVDCDKEDQGCNGGLMDTAYRVIEKMGGLESESDYPYEGADETCIFNKGKVKVQVTGALNISQNETDMAKWLVQNGPISIAINANAMQFYFGGISHPWASLCSPNSLDHGVLIVGYGVHSYALFNRTIPYWIVKNSWGPSWGEQGYYRVFRGDGTCGLNQTPSSAIHFLLFIVQERFRKMYAAHVINDGDFTKTIYTLIKENRFSDAIKVLHGIPESNCSRAGLSLLAYCYFYIQDFNNASSYYEQLTEIYPDNDDYKLYYAQSLYQACLYDQAFQASNKIVDNPEYKSQIMKLQAAIKYSQDDVLSVRNLVDSCSSEDPDKEVNLACLLYKNQGFKPYLAYNIALCYYKLKDYGPSLKFCADIIEKGIRDHPELSIGMQTEGIEVRSVGNTLTLHETSLTEAFNLKAAIEFQLKNLEAAREALTDMPPRAEYELDAVTLHNQALVNFDQNPTEGFEKLQFLLQQNPFPPETFANLLLLYCQHECYDLAADILAENAHLTYKYLTPYLYDFLDGIITQQTSPSEAYQKFDELASRHTEQLRKLAKQVQEHRNRGDIEVVKKAIMEYEDCLERYIPVLMAQAKIYWDLENYPQVEKIFRKSAEFCNEHDTWRLNVAHVLFMQENKFKEATGFYEPLVKKNHSELLNVNAIVLANLCVSYIMTSQNEEAEELMRKIEKEEDQMSFEEPDKKYFHHCIINLVI</sequence>
<dbReference type="PROSITE" id="PS50005">
    <property type="entry name" value="TPR"/>
    <property type="match status" value="1"/>
</dbReference>
<dbReference type="InterPro" id="IPR039941">
    <property type="entry name" value="TT30"/>
</dbReference>
<dbReference type="SMART" id="SM00645">
    <property type="entry name" value="Pept_C1"/>
    <property type="match status" value="1"/>
</dbReference>
<evidence type="ECO:0000256" key="9">
    <source>
        <dbReference type="ARBA" id="ARBA00022801"/>
    </source>
</evidence>
<protein>
    <recommendedName>
        <fullName evidence="4">Tetratricopeptide repeat protein 30 homolog</fullName>
    </recommendedName>
</protein>
<evidence type="ECO:0000256" key="8">
    <source>
        <dbReference type="ARBA" id="ARBA00022794"/>
    </source>
</evidence>
<keyword evidence="8" id="KW-0970">Cilium biogenesis/degradation</keyword>
<evidence type="ECO:0000256" key="11">
    <source>
        <dbReference type="ARBA" id="ARBA00022807"/>
    </source>
</evidence>
<dbReference type="Pfam" id="PF00112">
    <property type="entry name" value="Peptidase_C1"/>
    <property type="match status" value="1"/>
</dbReference>
<dbReference type="InterPro" id="IPR000010">
    <property type="entry name" value="Cystatin_dom"/>
</dbReference>
<keyword evidence="7" id="KW-0677">Repeat</keyword>
<dbReference type="PANTHER" id="PTHR20931:SF0">
    <property type="entry name" value="TETRATRICOPEPTIDE REPEAT PROTEIN 30"/>
    <property type="match status" value="1"/>
</dbReference>
<evidence type="ECO:0000256" key="2">
    <source>
        <dbReference type="ARBA" id="ARBA00009403"/>
    </source>
</evidence>
<dbReference type="PANTHER" id="PTHR20931">
    <property type="entry name" value="TETRATRICOPEPTIDE REPEAT PROTEIN 30"/>
    <property type="match status" value="1"/>
</dbReference>
<evidence type="ECO:0000256" key="3">
    <source>
        <dbReference type="ARBA" id="ARBA00009522"/>
    </source>
</evidence>
<keyword evidence="11" id="KW-0788">Thiol protease</keyword>
<dbReference type="PROSITE" id="PS00640">
    <property type="entry name" value="THIOL_PROTEASE_ASN"/>
    <property type="match status" value="1"/>
</dbReference>
<keyword evidence="13" id="KW-0865">Zymogen</keyword>
<feature type="non-terminal residue" evidence="18">
    <location>
        <position position="1"/>
    </location>
</feature>
<dbReference type="SMART" id="SM00028">
    <property type="entry name" value="TPR"/>
    <property type="match status" value="3"/>
</dbReference>
<evidence type="ECO:0000256" key="5">
    <source>
        <dbReference type="ARBA" id="ARBA00022670"/>
    </source>
</evidence>
<dbReference type="PROSITE" id="PS00139">
    <property type="entry name" value="THIOL_PROTEASE_CYS"/>
    <property type="match status" value="1"/>
</dbReference>
<evidence type="ECO:0000256" key="4">
    <source>
        <dbReference type="ARBA" id="ARBA00015727"/>
    </source>
</evidence>
<comment type="similarity">
    <text evidence="2">Belongs to the cystatin family.</text>
</comment>
<evidence type="ECO:0000313" key="18">
    <source>
        <dbReference type="EMBL" id="ENN81374.1"/>
    </source>
</evidence>
<dbReference type="Pfam" id="PF00031">
    <property type="entry name" value="Cystatin"/>
    <property type="match status" value="3"/>
</dbReference>
<feature type="non-terminal residue" evidence="18">
    <location>
        <position position="1672"/>
    </location>
</feature>
<dbReference type="PRINTS" id="PR00705">
    <property type="entry name" value="PAPAIN"/>
</dbReference>
<keyword evidence="9" id="KW-0378">Hydrolase</keyword>
<dbReference type="CDD" id="cd02248">
    <property type="entry name" value="Peptidase_C1A"/>
    <property type="match status" value="1"/>
</dbReference>
<dbReference type="InterPro" id="IPR046350">
    <property type="entry name" value="Cystatin_sf"/>
</dbReference>
<dbReference type="OMA" id="HENKFKV"/>
<dbReference type="PROSITE" id="PS00639">
    <property type="entry name" value="THIOL_PROTEASE_HIS"/>
    <property type="match status" value="1"/>
</dbReference>
<comment type="similarity">
    <text evidence="3">Belongs to the TTC30/dfy-1/fleer family.</text>
</comment>
<dbReference type="InterPro" id="IPR025660">
    <property type="entry name" value="Pept_his_AS"/>
</dbReference>
<dbReference type="HOGENOM" id="CLU_241785_0_0_1"/>
<dbReference type="GO" id="GO:0004869">
    <property type="term" value="F:cysteine-type endopeptidase inhibitor activity"/>
    <property type="evidence" value="ECO:0007669"/>
    <property type="project" value="InterPro"/>
</dbReference>
<dbReference type="Gene3D" id="3.90.70.10">
    <property type="entry name" value="Cysteine proteinases"/>
    <property type="match status" value="1"/>
</dbReference>
<dbReference type="InterPro" id="IPR038765">
    <property type="entry name" value="Papain-like_cys_pep_sf"/>
</dbReference>
<dbReference type="GO" id="GO:0120170">
    <property type="term" value="F:intraciliary transport particle B binding"/>
    <property type="evidence" value="ECO:0007669"/>
    <property type="project" value="TreeGrafter"/>
</dbReference>
<evidence type="ECO:0000256" key="6">
    <source>
        <dbReference type="ARBA" id="ARBA00022729"/>
    </source>
</evidence>
<evidence type="ECO:0000256" key="14">
    <source>
        <dbReference type="ARBA" id="ARBA00023157"/>
    </source>
</evidence>
<dbReference type="SUPFAM" id="SSF54403">
    <property type="entry name" value="Cystatin/monellin"/>
    <property type="match status" value="4"/>
</dbReference>
<dbReference type="InterPro" id="IPR025661">
    <property type="entry name" value="Pept_asp_AS"/>
</dbReference>
<dbReference type="InterPro" id="IPR039417">
    <property type="entry name" value="Peptidase_C1A_papain-like"/>
</dbReference>
<evidence type="ECO:0000256" key="15">
    <source>
        <dbReference type="ARBA" id="ARBA00023180"/>
    </source>
</evidence>
<comment type="subcellular location">
    <subcellularLocation>
        <location evidence="1">Cell projection</location>
        <location evidence="1">Cilium</location>
    </subcellularLocation>
</comment>
<dbReference type="FunFam" id="1.25.40.10:FF:003696">
    <property type="entry name" value="Tetratricopeptide repeat protein 30 homolog-like Protein"/>
    <property type="match status" value="1"/>
</dbReference>
<dbReference type="SUPFAM" id="SSF54001">
    <property type="entry name" value="Cysteine proteinases"/>
    <property type="match status" value="1"/>
</dbReference>
<dbReference type="MEROPS" id="C01.A27"/>
<keyword evidence="14" id="KW-1015">Disulfide bond</keyword>
<dbReference type="InterPro" id="IPR019734">
    <property type="entry name" value="TPR_rpt"/>
</dbReference>
<dbReference type="GO" id="GO:0030992">
    <property type="term" value="C:intraciliary transport particle B"/>
    <property type="evidence" value="ECO:0007669"/>
    <property type="project" value="TreeGrafter"/>
</dbReference>
<dbReference type="PROSITE" id="PS00287">
    <property type="entry name" value="CYSTATIN"/>
    <property type="match status" value="1"/>
</dbReference>
<dbReference type="InterPro" id="IPR013201">
    <property type="entry name" value="Prot_inhib_I29"/>
</dbReference>
<keyword evidence="16" id="KW-0966">Cell projection</keyword>
<gene>
    <name evidence="18" type="ORF">YQE_02191</name>
</gene>
<dbReference type="InterPro" id="IPR000668">
    <property type="entry name" value="Peptidase_C1A_C"/>
</dbReference>
<evidence type="ECO:0000256" key="10">
    <source>
        <dbReference type="ARBA" id="ARBA00022803"/>
    </source>
</evidence>
<dbReference type="EMBL" id="KB740098">
    <property type="protein sequence ID" value="ENN81374.1"/>
    <property type="molecule type" value="Genomic_DNA"/>
</dbReference>
<dbReference type="InterPro" id="IPR000169">
    <property type="entry name" value="Pept_cys_AS"/>
</dbReference>
<dbReference type="InterPro" id="IPR018073">
    <property type="entry name" value="Prot_inh_cystat_CS"/>
</dbReference>
<evidence type="ECO:0000256" key="13">
    <source>
        <dbReference type="ARBA" id="ARBA00023145"/>
    </source>
</evidence>
<dbReference type="Gene3D" id="3.10.450.10">
    <property type="match status" value="4"/>
</dbReference>
<dbReference type="Pfam" id="PF08246">
    <property type="entry name" value="Inhibitor_I29"/>
    <property type="match status" value="1"/>
</dbReference>
<dbReference type="CDD" id="cd00042">
    <property type="entry name" value="CY"/>
    <property type="match status" value="3"/>
</dbReference>
<dbReference type="SUPFAM" id="SSF81901">
    <property type="entry name" value="HCP-like"/>
    <property type="match status" value="1"/>
</dbReference>
<name>N6TLP6_DENPD</name>